<protein>
    <recommendedName>
        <fullName evidence="3">beta-N-acetylhexosaminidase</fullName>
        <ecNumber evidence="3">3.2.1.52</ecNumber>
    </recommendedName>
</protein>
<evidence type="ECO:0000256" key="5">
    <source>
        <dbReference type="ARBA" id="ARBA00023295"/>
    </source>
</evidence>
<keyword evidence="4 9" id="KW-0378">Hydrolase</keyword>
<feature type="domain" description="Beta-hexosaminidase bacterial type N-terminal" evidence="8">
    <location>
        <begin position="49"/>
        <end position="180"/>
    </location>
</feature>
<accession>A0A2M8QD15</accession>
<dbReference type="EC" id="3.2.1.52" evidence="3"/>
<dbReference type="InterPro" id="IPR029018">
    <property type="entry name" value="Hex-like_dom2"/>
</dbReference>
<dbReference type="PANTHER" id="PTHR22600">
    <property type="entry name" value="BETA-HEXOSAMINIDASE"/>
    <property type="match status" value="1"/>
</dbReference>
<keyword evidence="5" id="KW-0326">Glycosidase</keyword>
<evidence type="ECO:0000256" key="1">
    <source>
        <dbReference type="ARBA" id="ARBA00001231"/>
    </source>
</evidence>
<dbReference type="GO" id="GO:0016020">
    <property type="term" value="C:membrane"/>
    <property type="evidence" value="ECO:0007669"/>
    <property type="project" value="TreeGrafter"/>
</dbReference>
<dbReference type="GO" id="GO:0004563">
    <property type="term" value="F:beta-N-acetylhexosaminidase activity"/>
    <property type="evidence" value="ECO:0007669"/>
    <property type="project" value="UniProtKB-EC"/>
</dbReference>
<dbReference type="InterPro" id="IPR015883">
    <property type="entry name" value="Glyco_hydro_20_cat"/>
</dbReference>
<dbReference type="Proteomes" id="UP000230790">
    <property type="component" value="Unassembled WGS sequence"/>
</dbReference>
<evidence type="ECO:0000259" key="7">
    <source>
        <dbReference type="Pfam" id="PF00728"/>
    </source>
</evidence>
<dbReference type="Gene3D" id="3.20.20.80">
    <property type="entry name" value="Glycosidases"/>
    <property type="match status" value="1"/>
</dbReference>
<gene>
    <name evidence="9" type="ORF">CUN48_07350</name>
</gene>
<dbReference type="PANTHER" id="PTHR22600:SF57">
    <property type="entry name" value="BETA-N-ACETYLHEXOSAMINIDASE"/>
    <property type="match status" value="1"/>
</dbReference>
<proteinExistence type="inferred from homology"/>
<organism evidence="9 10">
    <name type="scientific">Candidatus Thermofonsia Clade 3 bacterium</name>
    <dbReference type="NCBI Taxonomy" id="2364212"/>
    <lineage>
        <taxon>Bacteria</taxon>
        <taxon>Bacillati</taxon>
        <taxon>Chloroflexota</taxon>
        <taxon>Candidatus Thermofontia</taxon>
        <taxon>Candidatus Thermofonsia Clade 3</taxon>
    </lineage>
</organism>
<evidence type="ECO:0000256" key="2">
    <source>
        <dbReference type="ARBA" id="ARBA00006285"/>
    </source>
</evidence>
<dbReference type="GO" id="GO:0005975">
    <property type="term" value="P:carbohydrate metabolic process"/>
    <property type="evidence" value="ECO:0007669"/>
    <property type="project" value="InterPro"/>
</dbReference>
<dbReference type="AlphaFoldDB" id="A0A2M8QD15"/>
<sequence length="660" mass="74098">MPCTMHQARCEVGSAIGRRAIVIAPIAPHRTMLPDNRAMPKQSHLLSPCLVPEPRAMTPYGGVLELQPDRLIVLKTSTPAQGFFEAQEAQRALSRYSRVTWHIHASDAAPAETIGLLIAIRDAGDAGRGTERQSYTLDVTSERITIAAPTTAGAFYGVMTLTQLLRQYGGVLPLLHIEDAPDFARRGVMLDISRDKVPTMKTLFELVDLLAELKINEFQLYTEHTFAFRRHPVVWANASPMMGEEIMQLDAYCRARHMDLVPNQNCFGHMRRWLIHDAYRHLAECPNGCETPWGYFAEPFTLCPGDPGSIKLVEEIFEEVLPHYTSRFFNVGCDETVDLGNGRSKAEVEAKGVGRVYLDFLLQIYERVKRHGRTMQFWGDIIMAHPELVAELPKDVIAMEWGYEYDHPFADHGAKFAASGIPFYVCGGTSSWNSIGGRTDNAIGNLLNAAENGKRHGAVGFLNTDWGDYGHLQPLPVSYLPYAYGAGVSWCAASNRDMDVARAASLHIFADPSGATGKFAYDLGNVYTHIPFRTYNGTAYAYAVTLSAEALQRRLKEAPIERRWLTRVNKELDRLEAIVPTLKMQREDAALVRREFAYAIHLMRYGMARLERLSAARSRVAADLKVIERERRKLIAEHHRVWLARNRPGGMEDSAKNIQR</sequence>
<dbReference type="SUPFAM" id="SSF51445">
    <property type="entry name" value="(Trans)glycosidases"/>
    <property type="match status" value="1"/>
</dbReference>
<dbReference type="EMBL" id="PGTN01000038">
    <property type="protein sequence ID" value="PJF47680.1"/>
    <property type="molecule type" value="Genomic_DNA"/>
</dbReference>
<feature type="active site" description="Proton donor" evidence="6">
    <location>
        <position position="335"/>
    </location>
</feature>
<evidence type="ECO:0000313" key="9">
    <source>
        <dbReference type="EMBL" id="PJF47680.1"/>
    </source>
</evidence>
<evidence type="ECO:0000256" key="3">
    <source>
        <dbReference type="ARBA" id="ARBA00012663"/>
    </source>
</evidence>
<dbReference type="PRINTS" id="PR00738">
    <property type="entry name" value="GLHYDRLASE20"/>
</dbReference>
<comment type="catalytic activity">
    <reaction evidence="1">
        <text>Hydrolysis of terminal non-reducing N-acetyl-D-hexosamine residues in N-acetyl-beta-D-hexosaminides.</text>
        <dbReference type="EC" id="3.2.1.52"/>
    </reaction>
</comment>
<dbReference type="SUPFAM" id="SSF55545">
    <property type="entry name" value="beta-N-acetylhexosaminidase-like domain"/>
    <property type="match status" value="1"/>
</dbReference>
<evidence type="ECO:0000256" key="6">
    <source>
        <dbReference type="PIRSR" id="PIRSR625705-1"/>
    </source>
</evidence>
<reference evidence="9 10" key="1">
    <citation type="submission" date="2017-11" db="EMBL/GenBank/DDBJ databases">
        <title>Evolution of Phototrophy in the Chloroflexi Phylum Driven by Horizontal Gene Transfer.</title>
        <authorList>
            <person name="Ward L.M."/>
            <person name="Hemp J."/>
            <person name="Shih P.M."/>
            <person name="Mcglynn S.E."/>
            <person name="Fischer W."/>
        </authorList>
    </citation>
    <scope>NUCLEOTIDE SEQUENCE [LARGE SCALE GENOMIC DNA]</scope>
    <source>
        <strain evidence="9">JP3_7</strain>
    </source>
</reference>
<feature type="domain" description="Glycoside hydrolase family 20 catalytic" evidence="7">
    <location>
        <begin position="183"/>
        <end position="415"/>
    </location>
</feature>
<dbReference type="Gene3D" id="3.30.379.10">
    <property type="entry name" value="Chitobiase/beta-hexosaminidase domain 2-like"/>
    <property type="match status" value="1"/>
</dbReference>
<dbReference type="CDD" id="cd06565">
    <property type="entry name" value="GH20_GcnA-like"/>
    <property type="match status" value="1"/>
</dbReference>
<evidence type="ECO:0000259" key="8">
    <source>
        <dbReference type="Pfam" id="PF02838"/>
    </source>
</evidence>
<dbReference type="InterPro" id="IPR015882">
    <property type="entry name" value="HEX_bac_N"/>
</dbReference>
<dbReference type="Pfam" id="PF02838">
    <property type="entry name" value="Glyco_hydro_20b"/>
    <property type="match status" value="1"/>
</dbReference>
<dbReference type="InterPro" id="IPR025705">
    <property type="entry name" value="Beta_hexosaminidase_sua/sub"/>
</dbReference>
<name>A0A2M8QD15_9CHLR</name>
<evidence type="ECO:0000256" key="4">
    <source>
        <dbReference type="ARBA" id="ARBA00022801"/>
    </source>
</evidence>
<evidence type="ECO:0000313" key="10">
    <source>
        <dbReference type="Proteomes" id="UP000230790"/>
    </source>
</evidence>
<comment type="similarity">
    <text evidence="2">Belongs to the glycosyl hydrolase 20 family.</text>
</comment>
<dbReference type="InterPro" id="IPR017853">
    <property type="entry name" value="GH"/>
</dbReference>
<comment type="caution">
    <text evidence="9">The sequence shown here is derived from an EMBL/GenBank/DDBJ whole genome shotgun (WGS) entry which is preliminary data.</text>
</comment>
<dbReference type="Pfam" id="PF00728">
    <property type="entry name" value="Glyco_hydro_20"/>
    <property type="match status" value="1"/>
</dbReference>
<dbReference type="GO" id="GO:0030203">
    <property type="term" value="P:glycosaminoglycan metabolic process"/>
    <property type="evidence" value="ECO:0007669"/>
    <property type="project" value="TreeGrafter"/>
</dbReference>